<evidence type="ECO:0000259" key="1">
    <source>
        <dbReference type="Pfam" id="PF07905"/>
    </source>
</evidence>
<proteinExistence type="predicted"/>
<dbReference type="EMBL" id="BRVS01000009">
    <property type="protein sequence ID" value="GLB67915.1"/>
    <property type="molecule type" value="Genomic_DNA"/>
</dbReference>
<evidence type="ECO:0000313" key="4">
    <source>
        <dbReference type="Proteomes" id="UP001209654"/>
    </source>
</evidence>
<gene>
    <name evidence="3" type="ORF">AHIS1636_23550</name>
</gene>
<dbReference type="Proteomes" id="UP001209654">
    <property type="component" value="Unassembled WGS sequence"/>
</dbReference>
<feature type="domain" description="Purine catabolism PurC-like" evidence="1">
    <location>
        <begin position="7"/>
        <end position="123"/>
    </location>
</feature>
<feature type="domain" description="PucR C-terminal helix-turn-helix" evidence="2">
    <location>
        <begin position="431"/>
        <end position="488"/>
    </location>
</feature>
<evidence type="ECO:0000313" key="3">
    <source>
        <dbReference type="EMBL" id="GLB67915.1"/>
    </source>
</evidence>
<dbReference type="RefSeq" id="WP_264796023.1">
    <property type="nucleotide sequence ID" value="NZ_BRVS01000009.1"/>
</dbReference>
<name>A0ABQ5MVU4_9MICC</name>
<dbReference type="InterPro" id="IPR012914">
    <property type="entry name" value="PucR_dom"/>
</dbReference>
<reference evidence="3 4" key="1">
    <citation type="journal article" date="2023" name="Int. J. Syst. Evol. Microbiol.">
        <title>Arthrobacter mangrovi sp. nov., an actinobacterium isolated from the rhizosphere of a mangrove.</title>
        <authorList>
            <person name="Hamada M."/>
            <person name="Saitou S."/>
            <person name="Enomoto N."/>
            <person name="Nanri K."/>
            <person name="Hidaka K."/>
            <person name="Miura T."/>
            <person name="Tamura T."/>
        </authorList>
    </citation>
    <scope>NUCLEOTIDE SEQUENCE [LARGE SCALE GENOMIC DNA]</scope>
    <source>
        <strain evidence="3 4">NBRC 112813</strain>
    </source>
</reference>
<dbReference type="Gene3D" id="1.10.10.2840">
    <property type="entry name" value="PucR C-terminal helix-turn-helix domain"/>
    <property type="match status" value="1"/>
</dbReference>
<sequence length="504" mass="54962">MAITVSELLAEPQLGLRLLAGKAGLQHRITWAHTSDLPRLWEWVTGGEVMMTNGLSIPADAAGQVALAEALVAAGASALAIGEKMHAPELTPEFIEACDRLPLPVLNVPYPLPFIAIAKSVAESSLLEESRRLRQTARIYDLLRLAGSPSQWQAIGNGLASELDAQLFVVDRACHHPWHPDGTPLPSRLADALQPFISSAPTAGKKFQWHNTAAGHVLMMDVPTHEDALLVVVPAAEPHPDAVVLLHAASVLGLELSRTMLALEDERRLGSEFLAQALDGRYGAAELERQLNRFGLSPERFVAVSVRGLEPEQFAGIPVELWRHGLPVISLQQADTLHLLLPDSPDEALLHAAPDGARIGISRPAVAAGLQHARQESLWAAATAARSGTRLARYSEGPSWLGLTGVEEGQALVQRLLGPLLEHDRDKHSELVRTLRTYLEQQRSWQKTADALFTHRQTVIYRIRRIGELTGLDMTETASIAQLWFALQLHDAMTPRPDNSSPTR</sequence>
<accession>A0ABQ5MVU4</accession>
<organism evidence="3 4">
    <name type="scientific">Arthrobacter mangrovi</name>
    <dbReference type="NCBI Taxonomy" id="2966350"/>
    <lineage>
        <taxon>Bacteria</taxon>
        <taxon>Bacillati</taxon>
        <taxon>Actinomycetota</taxon>
        <taxon>Actinomycetes</taxon>
        <taxon>Micrococcales</taxon>
        <taxon>Micrococcaceae</taxon>
        <taxon>Arthrobacter</taxon>
    </lineage>
</organism>
<dbReference type="PANTHER" id="PTHR33744:SF1">
    <property type="entry name" value="DNA-BINDING TRANSCRIPTIONAL ACTIVATOR ADER"/>
    <property type="match status" value="1"/>
</dbReference>
<dbReference type="InterPro" id="IPR051448">
    <property type="entry name" value="CdaR-like_regulators"/>
</dbReference>
<dbReference type="PANTHER" id="PTHR33744">
    <property type="entry name" value="CARBOHYDRATE DIACID REGULATOR"/>
    <property type="match status" value="1"/>
</dbReference>
<dbReference type="InterPro" id="IPR025736">
    <property type="entry name" value="PucR_C-HTH_dom"/>
</dbReference>
<evidence type="ECO:0000259" key="2">
    <source>
        <dbReference type="Pfam" id="PF13556"/>
    </source>
</evidence>
<protein>
    <recommendedName>
        <fullName evidence="5">PucR family transcriptional regulator</fullName>
    </recommendedName>
</protein>
<evidence type="ECO:0008006" key="5">
    <source>
        <dbReference type="Google" id="ProtNLM"/>
    </source>
</evidence>
<keyword evidence="4" id="KW-1185">Reference proteome</keyword>
<dbReference type="Pfam" id="PF13556">
    <property type="entry name" value="HTH_30"/>
    <property type="match status" value="1"/>
</dbReference>
<comment type="caution">
    <text evidence="3">The sequence shown here is derived from an EMBL/GenBank/DDBJ whole genome shotgun (WGS) entry which is preliminary data.</text>
</comment>
<dbReference type="InterPro" id="IPR042070">
    <property type="entry name" value="PucR_C-HTH_sf"/>
</dbReference>
<dbReference type="Pfam" id="PF07905">
    <property type="entry name" value="PucR"/>
    <property type="match status" value="1"/>
</dbReference>